<dbReference type="PANTHER" id="PTHR30005">
    <property type="entry name" value="EXOPOLYPHOSPHATASE"/>
    <property type="match status" value="1"/>
</dbReference>
<accession>A0ABT2TGW3</accession>
<dbReference type="InterPro" id="IPR048950">
    <property type="entry name" value="Ppx_GppA_C"/>
</dbReference>
<dbReference type="Proteomes" id="UP001652442">
    <property type="component" value="Unassembled WGS sequence"/>
</dbReference>
<organism evidence="4 5">
    <name type="scientific">Brotonthovivens ammoniilytica</name>
    <dbReference type="NCBI Taxonomy" id="2981725"/>
    <lineage>
        <taxon>Bacteria</taxon>
        <taxon>Bacillati</taxon>
        <taxon>Bacillota</taxon>
        <taxon>Clostridia</taxon>
        <taxon>Lachnospirales</taxon>
        <taxon>Lachnospiraceae</taxon>
        <taxon>Brotonthovivens</taxon>
    </lineage>
</organism>
<dbReference type="InterPro" id="IPR043129">
    <property type="entry name" value="ATPase_NBD"/>
</dbReference>
<feature type="domain" description="Ppx/GppA phosphatase C-terminal" evidence="3">
    <location>
        <begin position="334"/>
        <end position="490"/>
    </location>
</feature>
<evidence type="ECO:0000256" key="1">
    <source>
        <dbReference type="ARBA" id="ARBA00007125"/>
    </source>
</evidence>
<dbReference type="SUPFAM" id="SSF109604">
    <property type="entry name" value="HD-domain/PDEase-like"/>
    <property type="match status" value="1"/>
</dbReference>
<dbReference type="EMBL" id="JAOQJQ010000001">
    <property type="protein sequence ID" value="MCU6761367.1"/>
    <property type="molecule type" value="Genomic_DNA"/>
</dbReference>
<comment type="caution">
    <text evidence="4">The sequence shown here is derived from an EMBL/GenBank/DDBJ whole genome shotgun (WGS) entry which is preliminary data.</text>
</comment>
<dbReference type="Pfam" id="PF21447">
    <property type="entry name" value="Ppx-GppA_III"/>
    <property type="match status" value="1"/>
</dbReference>
<dbReference type="Gene3D" id="1.10.3210.10">
    <property type="entry name" value="Hypothetical protein af1432"/>
    <property type="match status" value="1"/>
</dbReference>
<dbReference type="RefSeq" id="WP_158424202.1">
    <property type="nucleotide sequence ID" value="NZ_JAOQJQ010000001.1"/>
</dbReference>
<dbReference type="InterPro" id="IPR050273">
    <property type="entry name" value="GppA/Ppx_hydrolase"/>
</dbReference>
<dbReference type="Pfam" id="PF02541">
    <property type="entry name" value="Ppx-GppA"/>
    <property type="match status" value="1"/>
</dbReference>
<dbReference type="PANTHER" id="PTHR30005:SF0">
    <property type="entry name" value="RETROGRADE REGULATION PROTEIN 2"/>
    <property type="match status" value="1"/>
</dbReference>
<evidence type="ECO:0000259" key="3">
    <source>
        <dbReference type="Pfam" id="PF21447"/>
    </source>
</evidence>
<reference evidence="4 5" key="1">
    <citation type="journal article" date="2021" name="ISME Commun">
        <title>Automated analysis of genomic sequences facilitates high-throughput and comprehensive description of bacteria.</title>
        <authorList>
            <person name="Hitch T.C.A."/>
        </authorList>
    </citation>
    <scope>NUCLEOTIDE SEQUENCE [LARGE SCALE GENOMIC DNA]</scope>
    <source>
        <strain evidence="4 5">Sanger_109</strain>
    </source>
</reference>
<feature type="domain" description="Ppx/GppA phosphatase N-terminal" evidence="2">
    <location>
        <begin position="42"/>
        <end position="316"/>
    </location>
</feature>
<evidence type="ECO:0000313" key="4">
    <source>
        <dbReference type="EMBL" id="MCU6761367.1"/>
    </source>
</evidence>
<sequence length="519" mass="60432">MKITTIASIYIGSYEICLKIQELPSKKIIRDVDTIRYRIEVGQEIYTREFIGSEKVDELCEILNEFYQISQSYRCDECLVYASSAWNQAKNMIFVLDQIKIRTGLSIQVLSNSEQKYLSYKSVSVMNEFPEITRQGCAVIDVGGRSLQITMFEKGHMTLTKQIPLGTLRVLRIMSLLRQKTGHPERQILEMAEKEMDAFRALYGGSKKIKHVIVLGNYLKDICMEELKTPAEVSFSEHTEYRTVMEVKDFETYMKQICESTIESLAECFESLNSNDPVFFPSMMMYYGLARSFRAEMVWIPGFSLNDGIAYDYAHRSKILSPVHDYEDDVLSCAREIAHRYQCDEKHMNAMEQFALAVFDAAKKTHGMAKRERLLLRTAVYLHDIGKYVCLAGHSQMSYHMIMASEIIGLSHRERKIIALAVKYHGIALDPYEELLEDISKEDYMLVAKLSSILRLTDALDRSHKQKMQEFKIVRKDRQLVITVRSENKFYWEQEKFQQQAKHFEQVFCLKPVLREKRM</sequence>
<evidence type="ECO:0000259" key="2">
    <source>
        <dbReference type="Pfam" id="PF02541"/>
    </source>
</evidence>
<protein>
    <submittedName>
        <fullName evidence="4">HD domain-containing protein</fullName>
    </submittedName>
</protein>
<gene>
    <name evidence="4" type="ORF">OCV88_03310</name>
</gene>
<dbReference type="Gene3D" id="3.30.420.150">
    <property type="entry name" value="Exopolyphosphatase. Domain 2"/>
    <property type="match status" value="1"/>
</dbReference>
<proteinExistence type="inferred from homology"/>
<dbReference type="SUPFAM" id="SSF53067">
    <property type="entry name" value="Actin-like ATPase domain"/>
    <property type="match status" value="2"/>
</dbReference>
<comment type="similarity">
    <text evidence="1">Belongs to the GppA/Ppx family.</text>
</comment>
<name>A0ABT2TGW3_9FIRM</name>
<dbReference type="Gene3D" id="3.30.420.40">
    <property type="match status" value="1"/>
</dbReference>
<dbReference type="InterPro" id="IPR003695">
    <property type="entry name" value="Ppx_GppA_N"/>
</dbReference>
<evidence type="ECO:0000313" key="5">
    <source>
        <dbReference type="Proteomes" id="UP001652442"/>
    </source>
</evidence>
<keyword evidence="5" id="KW-1185">Reference proteome</keyword>